<organism evidence="1 2">
    <name type="scientific">Linum trigynum</name>
    <dbReference type="NCBI Taxonomy" id="586398"/>
    <lineage>
        <taxon>Eukaryota</taxon>
        <taxon>Viridiplantae</taxon>
        <taxon>Streptophyta</taxon>
        <taxon>Embryophyta</taxon>
        <taxon>Tracheophyta</taxon>
        <taxon>Spermatophyta</taxon>
        <taxon>Magnoliopsida</taxon>
        <taxon>eudicotyledons</taxon>
        <taxon>Gunneridae</taxon>
        <taxon>Pentapetalae</taxon>
        <taxon>rosids</taxon>
        <taxon>fabids</taxon>
        <taxon>Malpighiales</taxon>
        <taxon>Linaceae</taxon>
        <taxon>Linum</taxon>
    </lineage>
</organism>
<proteinExistence type="predicted"/>
<dbReference type="Proteomes" id="UP001497516">
    <property type="component" value="Chromosome 7"/>
</dbReference>
<evidence type="ECO:0000313" key="2">
    <source>
        <dbReference type="Proteomes" id="UP001497516"/>
    </source>
</evidence>
<reference evidence="1 2" key="1">
    <citation type="submission" date="2024-04" db="EMBL/GenBank/DDBJ databases">
        <authorList>
            <person name="Fracassetti M."/>
        </authorList>
    </citation>
    <scope>NUCLEOTIDE SEQUENCE [LARGE SCALE GENOMIC DNA]</scope>
</reference>
<keyword evidence="2" id="KW-1185">Reference proteome</keyword>
<protein>
    <submittedName>
        <fullName evidence="1">Uncharacterized protein</fullName>
    </submittedName>
</protein>
<dbReference type="AlphaFoldDB" id="A0AAV2G078"/>
<gene>
    <name evidence="1" type="ORF">LTRI10_LOCUS43156</name>
</gene>
<name>A0AAV2G078_9ROSI</name>
<accession>A0AAV2G078</accession>
<evidence type="ECO:0000313" key="1">
    <source>
        <dbReference type="EMBL" id="CAL1403210.1"/>
    </source>
</evidence>
<dbReference type="EMBL" id="OZ034820">
    <property type="protein sequence ID" value="CAL1403210.1"/>
    <property type="molecule type" value="Genomic_DNA"/>
</dbReference>
<sequence length="108" mass="11352">MWAIASRKGMLRWSFRSNSMKPPHSASNLSLCTLVGKGRGGVYSATGGDVGTAFLATPLFSQDVSSSSPLGRGSSFSFTSLATTSGVTFPLLKWIEFTLALSLGLVMV</sequence>